<proteinExistence type="predicted"/>
<sequence length="83" mass="9892">MENEDQKNKTVVRKPRFLCLHGFRTSGEIMKKQIHKWPQNVLDKLDLVFVDAPFPCNGKSDVEGIFDPPYYEWFQFNKRCPFV</sequence>
<dbReference type="PANTHER" id="PTHR22778:SF51">
    <property type="entry name" value="DIHYDROFOLATE REDUCTASE"/>
    <property type="match status" value="1"/>
</dbReference>
<dbReference type="PANTHER" id="PTHR22778">
    <property type="entry name" value="OVARIAN CANCER GENE-2 PROTEIN-RELATED"/>
    <property type="match status" value="1"/>
</dbReference>
<evidence type="ECO:0000313" key="3">
    <source>
        <dbReference type="Proteomes" id="UP000265520"/>
    </source>
</evidence>
<feature type="domain" description="Serine hydrolase" evidence="1">
    <location>
        <begin position="13"/>
        <end position="79"/>
    </location>
</feature>
<dbReference type="InterPro" id="IPR005645">
    <property type="entry name" value="FSH-like_dom"/>
</dbReference>
<dbReference type="AlphaFoldDB" id="A0A392NZ65"/>
<keyword evidence="3" id="KW-1185">Reference proteome</keyword>
<comment type="caution">
    <text evidence="2">The sequence shown here is derived from an EMBL/GenBank/DDBJ whole genome shotgun (WGS) entry which is preliminary data.</text>
</comment>
<dbReference type="InterPro" id="IPR029058">
    <property type="entry name" value="AB_hydrolase_fold"/>
</dbReference>
<evidence type="ECO:0000259" key="1">
    <source>
        <dbReference type="Pfam" id="PF03959"/>
    </source>
</evidence>
<organism evidence="2 3">
    <name type="scientific">Trifolium medium</name>
    <dbReference type="NCBI Taxonomy" id="97028"/>
    <lineage>
        <taxon>Eukaryota</taxon>
        <taxon>Viridiplantae</taxon>
        <taxon>Streptophyta</taxon>
        <taxon>Embryophyta</taxon>
        <taxon>Tracheophyta</taxon>
        <taxon>Spermatophyta</taxon>
        <taxon>Magnoliopsida</taxon>
        <taxon>eudicotyledons</taxon>
        <taxon>Gunneridae</taxon>
        <taxon>Pentapetalae</taxon>
        <taxon>rosids</taxon>
        <taxon>fabids</taxon>
        <taxon>Fabales</taxon>
        <taxon>Fabaceae</taxon>
        <taxon>Papilionoideae</taxon>
        <taxon>50 kb inversion clade</taxon>
        <taxon>NPAAA clade</taxon>
        <taxon>Hologalegina</taxon>
        <taxon>IRL clade</taxon>
        <taxon>Trifolieae</taxon>
        <taxon>Trifolium</taxon>
    </lineage>
</organism>
<name>A0A392NZ65_9FABA</name>
<dbReference type="Pfam" id="PF03959">
    <property type="entry name" value="FSH1"/>
    <property type="match status" value="1"/>
</dbReference>
<reference evidence="2 3" key="1">
    <citation type="journal article" date="2018" name="Front. Plant Sci.">
        <title>Red Clover (Trifolium pratense) and Zigzag Clover (T. medium) - A Picture of Genomic Similarities and Differences.</title>
        <authorList>
            <person name="Dluhosova J."/>
            <person name="Istvanek J."/>
            <person name="Nedelnik J."/>
            <person name="Repkova J."/>
        </authorList>
    </citation>
    <scope>NUCLEOTIDE SEQUENCE [LARGE SCALE GENOMIC DNA]</scope>
    <source>
        <strain evidence="3">cv. 10/8</strain>
        <tissue evidence="2">Leaf</tissue>
    </source>
</reference>
<evidence type="ECO:0000313" key="2">
    <source>
        <dbReference type="EMBL" id="MCI04396.1"/>
    </source>
</evidence>
<dbReference type="EMBL" id="LXQA010055261">
    <property type="protein sequence ID" value="MCI04396.1"/>
    <property type="molecule type" value="Genomic_DNA"/>
</dbReference>
<dbReference type="Proteomes" id="UP000265520">
    <property type="component" value="Unassembled WGS sequence"/>
</dbReference>
<accession>A0A392NZ65</accession>
<protein>
    <submittedName>
        <fullName evidence="2">UPF0483 protein CG5412</fullName>
    </submittedName>
</protein>
<dbReference type="Gene3D" id="3.40.50.1820">
    <property type="entry name" value="alpha/beta hydrolase"/>
    <property type="match status" value="1"/>
</dbReference>